<proteinExistence type="predicted"/>
<protein>
    <recommendedName>
        <fullName evidence="4">Transmembrane protein</fullName>
    </recommendedName>
</protein>
<keyword evidence="1" id="KW-0472">Membrane</keyword>
<evidence type="ECO:0000313" key="2">
    <source>
        <dbReference type="EMBL" id="KAL0567217.1"/>
    </source>
</evidence>
<evidence type="ECO:0000313" key="3">
    <source>
        <dbReference type="Proteomes" id="UP001465976"/>
    </source>
</evidence>
<feature type="transmembrane region" description="Helical" evidence="1">
    <location>
        <begin position="20"/>
        <end position="42"/>
    </location>
</feature>
<feature type="transmembrane region" description="Helical" evidence="1">
    <location>
        <begin position="127"/>
        <end position="147"/>
    </location>
</feature>
<dbReference type="Proteomes" id="UP001465976">
    <property type="component" value="Unassembled WGS sequence"/>
</dbReference>
<name>A0ABR3EWC9_9AGAR</name>
<keyword evidence="1" id="KW-1133">Transmembrane helix</keyword>
<dbReference type="PANTHER" id="PTHR35179">
    <property type="entry name" value="PROTEIN CBG02620"/>
    <property type="match status" value="1"/>
</dbReference>
<reference evidence="2 3" key="1">
    <citation type="submission" date="2024-02" db="EMBL/GenBank/DDBJ databases">
        <title>A draft genome for the cacao thread blight pathogen Marasmius crinis-equi.</title>
        <authorList>
            <person name="Cohen S.P."/>
            <person name="Baruah I.K."/>
            <person name="Amoako-Attah I."/>
            <person name="Bukari Y."/>
            <person name="Meinhardt L.W."/>
            <person name="Bailey B.A."/>
        </authorList>
    </citation>
    <scope>NUCLEOTIDE SEQUENCE [LARGE SCALE GENOMIC DNA]</scope>
    <source>
        <strain evidence="2 3">GH-76</strain>
    </source>
</reference>
<organism evidence="2 3">
    <name type="scientific">Marasmius crinis-equi</name>
    <dbReference type="NCBI Taxonomy" id="585013"/>
    <lineage>
        <taxon>Eukaryota</taxon>
        <taxon>Fungi</taxon>
        <taxon>Dikarya</taxon>
        <taxon>Basidiomycota</taxon>
        <taxon>Agaricomycotina</taxon>
        <taxon>Agaricomycetes</taxon>
        <taxon>Agaricomycetidae</taxon>
        <taxon>Agaricales</taxon>
        <taxon>Marasmiineae</taxon>
        <taxon>Marasmiaceae</taxon>
        <taxon>Marasmius</taxon>
    </lineage>
</organism>
<dbReference type="EMBL" id="JBAHYK010001644">
    <property type="protein sequence ID" value="KAL0567217.1"/>
    <property type="molecule type" value="Genomic_DNA"/>
</dbReference>
<evidence type="ECO:0000256" key="1">
    <source>
        <dbReference type="SAM" id="Phobius"/>
    </source>
</evidence>
<feature type="transmembrane region" description="Helical" evidence="1">
    <location>
        <begin position="207"/>
        <end position="228"/>
    </location>
</feature>
<dbReference type="PANTHER" id="PTHR35179:SF1">
    <property type="entry name" value="INTEGRAL MEMBRANE PROTEIN"/>
    <property type="match status" value="1"/>
</dbReference>
<comment type="caution">
    <text evidence="2">The sequence shown here is derived from an EMBL/GenBank/DDBJ whole genome shotgun (WGS) entry which is preliminary data.</text>
</comment>
<feature type="transmembrane region" description="Helical" evidence="1">
    <location>
        <begin position="54"/>
        <end position="76"/>
    </location>
</feature>
<feature type="transmembrane region" description="Helical" evidence="1">
    <location>
        <begin position="100"/>
        <end position="120"/>
    </location>
</feature>
<evidence type="ECO:0008006" key="4">
    <source>
        <dbReference type="Google" id="ProtNLM"/>
    </source>
</evidence>
<keyword evidence="1" id="KW-0812">Transmembrane</keyword>
<sequence length="346" mass="40026">MMYFRTEKPYEDLVITQNDVKIASLAFGWTLGFGYFTACHCVRETVRTRRVNTYVILIWGELLVCVIFSIICWLYLTNTIPPSFWFFFSILTNVRVNSTWALQVQFLLQIIVNRLCILLSSNKERNYLRWGIAAIITAINISVYNIWVPAKLQISQEFHDINIWWDRCEKCIYLIVDALLNWYFIRTVKNRLVVHNGLKKYAKLVRFNTQIIFVSLSMDVLIIAMMSLRNDFVYMQFHPVAYTVKLNIEMAMGNLITKVARDTGINVSEHPDTKTQNRTRFGTTSMGVEVQVDTQHFTVKDDIEMEMTGSTGNHSYLSRDQLDVKGSPASEVAVDFPFDGVKKSAV</sequence>
<gene>
    <name evidence="2" type="ORF">V5O48_014775</name>
</gene>
<keyword evidence="3" id="KW-1185">Reference proteome</keyword>
<accession>A0ABR3EWC9</accession>